<dbReference type="RefSeq" id="WP_060850174.1">
    <property type="nucleotide sequence ID" value="NZ_AP014705.1"/>
</dbReference>
<keyword evidence="1" id="KW-0378">Hydrolase</keyword>
<geneLocation type="plasmid" evidence="2">
    <name>pMaq22A_1p DNA</name>
</geneLocation>
<proteinExistence type="predicted"/>
<dbReference type="SUPFAM" id="SSF50630">
    <property type="entry name" value="Acid proteases"/>
    <property type="match status" value="1"/>
</dbReference>
<reference evidence="2" key="2">
    <citation type="submission" date="2015-01" db="EMBL/GenBank/DDBJ databases">
        <title>Complete genome sequence of Methylobacterium aquaticum strain 22A.</title>
        <authorList>
            <person name="Tani A."/>
            <person name="Ogura Y."/>
            <person name="Hayashi T."/>
        </authorList>
    </citation>
    <scope>NUCLEOTIDE SEQUENCE [LARGE SCALE GENOMIC DNA]</scope>
    <source>
        <strain evidence="2">MA-22A</strain>
        <plasmid evidence="2">Plasmid pMaq22A_1p DNA</plasmid>
    </source>
</reference>
<accession>A0A0C6FKN3</accession>
<dbReference type="InterPro" id="IPR034122">
    <property type="entry name" value="Retropepsin-like_bacterial"/>
</dbReference>
<keyword evidence="1" id="KW-0614">Plasmid</keyword>
<reference evidence="1 2" key="1">
    <citation type="journal article" date="2015" name="Genome Announc.">
        <title>Complete Genome Sequence of Methylobacterium aquaticum Strain 22A, Isolated from Racomitrium japonicum Moss.</title>
        <authorList>
            <person name="Tani A."/>
            <person name="Ogura Y."/>
            <person name="Hayashi T."/>
            <person name="Kimbara K."/>
        </authorList>
    </citation>
    <scope>NUCLEOTIDE SEQUENCE [LARGE SCALE GENOMIC DNA]</scope>
    <source>
        <strain evidence="1 2">MA-22A</strain>
        <plasmid evidence="2">Plasmid pMaq22A_1p DNA</plasmid>
    </source>
</reference>
<dbReference type="Proteomes" id="UP000061432">
    <property type="component" value="Plasmid pMaq22A_1p"/>
</dbReference>
<dbReference type="CDD" id="cd05483">
    <property type="entry name" value="retropepsin_like_bacteria"/>
    <property type="match status" value="1"/>
</dbReference>
<sequence length="176" mass="18400">MTRPILWALGVLAGAVLTGGSLTERIAKIGLSRPAPAAAQASAAAPVPAPPGTEASVTLAQDLSGHYRAHPQVEGRVLRMLVDTGATLCVFTREDADRIGLRVAERDFTAKVGTANGTVPAAPVRVREMRVGGIAVRDVDALVLPSGRLETSLLGMSFLRRLRGFEVAGGRMILRG</sequence>
<dbReference type="InterPro" id="IPR021109">
    <property type="entry name" value="Peptidase_aspartic_dom_sf"/>
</dbReference>
<dbReference type="PATRIC" id="fig|270351.10.peg.6053"/>
<evidence type="ECO:0000313" key="1">
    <source>
        <dbReference type="EMBL" id="BAQ49023.1"/>
    </source>
</evidence>
<dbReference type="GO" id="GO:0006508">
    <property type="term" value="P:proteolysis"/>
    <property type="evidence" value="ECO:0007669"/>
    <property type="project" value="UniProtKB-KW"/>
</dbReference>
<dbReference type="AlphaFoldDB" id="A0A0C6FKN3"/>
<dbReference type="Gene3D" id="2.40.70.10">
    <property type="entry name" value="Acid Proteases"/>
    <property type="match status" value="1"/>
</dbReference>
<dbReference type="Pfam" id="PF13975">
    <property type="entry name" value="gag-asp_proteas"/>
    <property type="match status" value="1"/>
</dbReference>
<protein>
    <submittedName>
        <fullName evidence="1">Protease</fullName>
    </submittedName>
</protein>
<name>A0A0C6FKN3_9HYPH</name>
<dbReference type="OrthoDB" id="7595324at2"/>
<keyword evidence="1" id="KW-0645">Protease</keyword>
<dbReference type="EMBL" id="AP014705">
    <property type="protein sequence ID" value="BAQ49023.1"/>
    <property type="molecule type" value="Genomic_DNA"/>
</dbReference>
<organism evidence="1 2">
    <name type="scientific">Methylobacterium aquaticum</name>
    <dbReference type="NCBI Taxonomy" id="270351"/>
    <lineage>
        <taxon>Bacteria</taxon>
        <taxon>Pseudomonadati</taxon>
        <taxon>Pseudomonadota</taxon>
        <taxon>Alphaproteobacteria</taxon>
        <taxon>Hyphomicrobiales</taxon>
        <taxon>Methylobacteriaceae</taxon>
        <taxon>Methylobacterium</taxon>
    </lineage>
</organism>
<gene>
    <name evidence="1" type="ORF">Maq22A_1p33660</name>
</gene>
<dbReference type="InterPro" id="IPR011969">
    <property type="entry name" value="Clan_AA_Asp_peptidase_C"/>
</dbReference>
<dbReference type="GO" id="GO:0008233">
    <property type="term" value="F:peptidase activity"/>
    <property type="evidence" value="ECO:0007669"/>
    <property type="project" value="UniProtKB-KW"/>
</dbReference>
<dbReference type="NCBIfam" id="TIGR02281">
    <property type="entry name" value="clan_AA_DTGA"/>
    <property type="match status" value="1"/>
</dbReference>
<evidence type="ECO:0000313" key="2">
    <source>
        <dbReference type="Proteomes" id="UP000061432"/>
    </source>
</evidence>
<dbReference type="KEGG" id="maqu:Maq22A_1p33660"/>